<dbReference type="RefSeq" id="WP_130103531.1">
    <property type="nucleotide sequence ID" value="NZ_SDWW01000041.1"/>
</dbReference>
<proteinExistence type="predicted"/>
<dbReference type="Pfam" id="PF04328">
    <property type="entry name" value="Sel_put"/>
    <property type="match status" value="1"/>
</dbReference>
<dbReference type="AlphaFoldDB" id="A0A4Q5MX06"/>
<keyword evidence="2" id="KW-1185">Reference proteome</keyword>
<dbReference type="EMBL" id="SDWW01000041">
    <property type="protein sequence ID" value="RYV50126.1"/>
    <property type="molecule type" value="Genomic_DNA"/>
</dbReference>
<comment type="caution">
    <text evidence="1">The sequence shown here is derived from an EMBL/GenBank/DDBJ whole genome shotgun (WGS) entry which is preliminary data.</text>
</comment>
<accession>A0A4Q5MX06</accession>
<dbReference type="InterPro" id="IPR007423">
    <property type="entry name" value="Sel_put"/>
</dbReference>
<sequence length="61" mass="7172">MRAAVARAAAGVRWYWTTLMGDHDYERYVAHLARVHPGEEPESIREYWRSRHDSPVQARCC</sequence>
<protein>
    <submittedName>
        <fullName evidence="1">YbdD/YjiX family protein</fullName>
    </submittedName>
</protein>
<evidence type="ECO:0000313" key="2">
    <source>
        <dbReference type="Proteomes" id="UP000293764"/>
    </source>
</evidence>
<evidence type="ECO:0000313" key="1">
    <source>
        <dbReference type="EMBL" id="RYV50126.1"/>
    </source>
</evidence>
<gene>
    <name evidence="1" type="ORF">EUA98_15155</name>
</gene>
<dbReference type="OrthoDB" id="3541280at2"/>
<organism evidence="1 2">
    <name type="scientific">Pengzhenrongella frigida</name>
    <dbReference type="NCBI Taxonomy" id="1259133"/>
    <lineage>
        <taxon>Bacteria</taxon>
        <taxon>Bacillati</taxon>
        <taxon>Actinomycetota</taxon>
        <taxon>Actinomycetes</taxon>
        <taxon>Micrococcales</taxon>
        <taxon>Pengzhenrongella</taxon>
    </lineage>
</organism>
<dbReference type="Proteomes" id="UP000293764">
    <property type="component" value="Unassembled WGS sequence"/>
</dbReference>
<reference evidence="1 2" key="1">
    <citation type="submission" date="2019-01" db="EMBL/GenBank/DDBJ databases">
        <title>Novel species of Cellulomonas.</title>
        <authorList>
            <person name="Liu Q."/>
            <person name="Xin Y.-H."/>
        </authorList>
    </citation>
    <scope>NUCLEOTIDE SEQUENCE [LARGE SCALE GENOMIC DNA]</scope>
    <source>
        <strain evidence="1 2">HLT2-17</strain>
    </source>
</reference>
<name>A0A4Q5MX06_9MICO</name>